<dbReference type="RefSeq" id="WP_160802102.1">
    <property type="nucleotide sequence ID" value="NZ_WUUL01000009.1"/>
</dbReference>
<sequence>MFAKQTSGLDSGAVRTLAEAAISTGQAKLEQLKVTDELEGNTKASGNNLRKMQKAESKARTDYERIRTASLDKVTKITEEIDHTKRDDLYLDMLNAVTGGRWR</sequence>
<comment type="caution">
    <text evidence="2">The sequence shown here is derived from an EMBL/GenBank/DDBJ whole genome shotgun (WGS) entry which is preliminary data.</text>
</comment>
<name>A0A6I4VXX1_9BACL</name>
<evidence type="ECO:0000256" key="1">
    <source>
        <dbReference type="SAM" id="MobiDB-lite"/>
    </source>
</evidence>
<accession>A0A6I4VXX1</accession>
<dbReference type="AlphaFoldDB" id="A0A6I4VXX1"/>
<gene>
    <name evidence="2" type="ORF">GSM42_13705</name>
</gene>
<keyword evidence="3" id="KW-1185">Reference proteome</keyword>
<dbReference type="EMBL" id="WUUL01000009">
    <property type="protein sequence ID" value="MXQ54750.1"/>
    <property type="molecule type" value="Genomic_DNA"/>
</dbReference>
<dbReference type="Proteomes" id="UP000430692">
    <property type="component" value="Unassembled WGS sequence"/>
</dbReference>
<evidence type="ECO:0000313" key="2">
    <source>
        <dbReference type="EMBL" id="MXQ54750.1"/>
    </source>
</evidence>
<evidence type="ECO:0000313" key="3">
    <source>
        <dbReference type="Proteomes" id="UP000430692"/>
    </source>
</evidence>
<proteinExistence type="predicted"/>
<feature type="region of interest" description="Disordered" evidence="1">
    <location>
        <begin position="39"/>
        <end position="61"/>
    </location>
</feature>
<reference evidence="2 3" key="1">
    <citation type="submission" date="2019-12" db="EMBL/GenBank/DDBJ databases">
        <title>Whole-genome analyses of novel actinobacteria.</title>
        <authorList>
            <person name="Sahin N."/>
            <person name="Saygin H."/>
        </authorList>
    </citation>
    <scope>NUCLEOTIDE SEQUENCE [LARGE SCALE GENOMIC DNA]</scope>
    <source>
        <strain evidence="2 3">KC615</strain>
    </source>
</reference>
<protein>
    <submittedName>
        <fullName evidence="2">Uncharacterized protein</fullName>
    </submittedName>
</protein>
<organism evidence="2 3">
    <name type="scientific">Shimazuella alba</name>
    <dbReference type="NCBI Taxonomy" id="2690964"/>
    <lineage>
        <taxon>Bacteria</taxon>
        <taxon>Bacillati</taxon>
        <taxon>Bacillota</taxon>
        <taxon>Bacilli</taxon>
        <taxon>Bacillales</taxon>
        <taxon>Thermoactinomycetaceae</taxon>
        <taxon>Shimazuella</taxon>
    </lineage>
</organism>